<accession>A0A2C5Y694</accession>
<gene>
    <name evidence="2" type="ORF">CDD81_6740</name>
</gene>
<dbReference type="AlphaFoldDB" id="A0A2C5Y694"/>
<feature type="compositionally biased region" description="Basic and acidic residues" evidence="1">
    <location>
        <begin position="412"/>
        <end position="424"/>
    </location>
</feature>
<feature type="compositionally biased region" description="Basic and acidic residues" evidence="1">
    <location>
        <begin position="838"/>
        <end position="858"/>
    </location>
</feature>
<sequence>MALQSGLGSIVAFEGRSELISTQLRLLPPSSQLLVLPHVKCYLTRQSPGQRFDPRDFVLEVNKALAARLDAAHSFLKGSTTGGKRLVFMNGGTAGAQALCIRAIMKHETAGDQLQALAVFNDLAWNGTEGLRRKAMPLAAKAVQPSPAFEDPVSRAMRAAEALDSQTANLQPSCELDLSTPTRQRSSSLPLYKYSDAFGDGAPFFVFGAPGTGRQSVLSSPPSSPKSPDLKHHIQRQVWHEAARLDSVLHQKSATYSPSCIGETYAPNSFLNLPESRLASPAMDGRSIRHLEDAVHDKASFLNLRSSAGSTPLVRVRSLDRMYLASPMFRDPCVPFLDCAAEPNNVGGHQHQSDLELSADLKAHFKGLGCTEEPQTITVPSRMPVVLVNPVPQSKKKNKKQQAKAKNAYIDRGTDAEPVTHDSKPRLQPVFTRTEDLVVLLKEEPQDRILCSILDRFKTSSRVSELPRQDECKATKGNEPPHALSTPTSEASTERYPTATICVDSKNGLASKPAEEYDPFAYTKPLQLFHVPSPQTPMRATIVRPPTPAQTPPPTATKANDECKFKDLKIESDQTAVTVQNSLRSLLSMHFPSGSQGYHQFQFSLLPELDGLWRPIFNATEANGPHKSKGRIHQILAIGSQKGVRKDYFLTIIERLERLGSTHGQMCRADRIDFRYLLANAMQSYTSQPLAKQTCDNPFAIPYLLATLIVPHLETYLALHSEVRYLLLQYSPENLETVLALQKLVGVDLLRVAQIVDSDSKEQLPFTHVRGASISKKTDKAHTEANKADLYKTSANLSVSKANYLLTSTASDKDIAKFVSAVWNIAVDANTAAAGLPRRTETSPACERRKNSTRHAREGSGASSSRLVKPKGSSYATSKATHPRSGIGSTMRGSDRSRGMDGASTDVSSTTTCDLAEESDFDQEERRLMPLFLPKEKTLKPNSRKALKFLGLS</sequence>
<feature type="region of interest" description="Disordered" evidence="1">
    <location>
        <begin position="392"/>
        <end position="424"/>
    </location>
</feature>
<feature type="compositionally biased region" description="Basic and acidic residues" evidence="1">
    <location>
        <begin position="465"/>
        <end position="476"/>
    </location>
</feature>
<dbReference type="Proteomes" id="UP000226192">
    <property type="component" value="Unassembled WGS sequence"/>
</dbReference>
<proteinExistence type="predicted"/>
<feature type="compositionally biased region" description="Basic residues" evidence="1">
    <location>
        <begin position="394"/>
        <end position="403"/>
    </location>
</feature>
<feature type="region of interest" description="Disordered" evidence="1">
    <location>
        <begin position="462"/>
        <end position="496"/>
    </location>
</feature>
<evidence type="ECO:0000313" key="2">
    <source>
        <dbReference type="EMBL" id="PHH62752.1"/>
    </source>
</evidence>
<feature type="region of interest" description="Disordered" evidence="1">
    <location>
        <begin position="835"/>
        <end position="921"/>
    </location>
</feature>
<comment type="caution">
    <text evidence="2">The sequence shown here is derived from an EMBL/GenBank/DDBJ whole genome shotgun (WGS) entry which is preliminary data.</text>
</comment>
<name>A0A2C5Y694_9HYPO</name>
<evidence type="ECO:0000256" key="1">
    <source>
        <dbReference type="SAM" id="MobiDB-lite"/>
    </source>
</evidence>
<evidence type="ECO:0000313" key="3">
    <source>
        <dbReference type="Proteomes" id="UP000226192"/>
    </source>
</evidence>
<reference evidence="2 3" key="1">
    <citation type="submission" date="2017-06" db="EMBL/GenBank/DDBJ databases">
        <title>Ant-infecting Ophiocordyceps genomes reveal a high diversity of potential behavioral manipulation genes and a possible major role for enterotoxins.</title>
        <authorList>
            <person name="De Bekker C."/>
            <person name="Evans H.C."/>
            <person name="Brachmann A."/>
            <person name="Hughes D.P."/>
        </authorList>
    </citation>
    <scope>NUCLEOTIDE SEQUENCE [LARGE SCALE GENOMIC DNA]</scope>
    <source>
        <strain evidence="2 3">Map64</strain>
    </source>
</reference>
<organism evidence="2 3">
    <name type="scientific">Ophiocordyceps australis</name>
    <dbReference type="NCBI Taxonomy" id="1399860"/>
    <lineage>
        <taxon>Eukaryota</taxon>
        <taxon>Fungi</taxon>
        <taxon>Dikarya</taxon>
        <taxon>Ascomycota</taxon>
        <taxon>Pezizomycotina</taxon>
        <taxon>Sordariomycetes</taxon>
        <taxon>Hypocreomycetidae</taxon>
        <taxon>Hypocreales</taxon>
        <taxon>Ophiocordycipitaceae</taxon>
        <taxon>Ophiocordyceps</taxon>
    </lineage>
</organism>
<keyword evidence="3" id="KW-1185">Reference proteome</keyword>
<dbReference type="EMBL" id="NJET01000064">
    <property type="protein sequence ID" value="PHH62752.1"/>
    <property type="molecule type" value="Genomic_DNA"/>
</dbReference>
<dbReference type="STRING" id="1399860.A0A2C5Y694"/>
<protein>
    <submittedName>
        <fullName evidence="2">Uncharacterized protein</fullName>
    </submittedName>
</protein>
<dbReference type="OrthoDB" id="5401106at2759"/>